<dbReference type="AlphaFoldDB" id="A0AA36A390"/>
<feature type="compositionally biased region" description="Basic and acidic residues" evidence="1">
    <location>
        <begin position="74"/>
        <end position="86"/>
    </location>
</feature>
<keyword evidence="3" id="KW-1185">Reference proteome</keyword>
<evidence type="ECO:0000256" key="1">
    <source>
        <dbReference type="SAM" id="MobiDB-lite"/>
    </source>
</evidence>
<feature type="compositionally biased region" description="Low complexity" evidence="1">
    <location>
        <begin position="289"/>
        <end position="299"/>
    </location>
</feature>
<evidence type="ECO:0000313" key="2">
    <source>
        <dbReference type="EMBL" id="CAI9303794.1"/>
    </source>
</evidence>
<feature type="region of interest" description="Disordered" evidence="1">
    <location>
        <begin position="272"/>
        <end position="303"/>
    </location>
</feature>
<feature type="region of interest" description="Disordered" evidence="1">
    <location>
        <begin position="29"/>
        <end position="93"/>
    </location>
</feature>
<name>A0AA36A390_LACSI</name>
<evidence type="ECO:0000313" key="3">
    <source>
        <dbReference type="Proteomes" id="UP001177003"/>
    </source>
</evidence>
<protein>
    <submittedName>
        <fullName evidence="2">Uncharacterized protein</fullName>
    </submittedName>
</protein>
<gene>
    <name evidence="2" type="ORF">LSALG_LOCUS42208</name>
</gene>
<dbReference type="PANTHER" id="PTHR33672">
    <property type="entry name" value="YCF3-INTERACTING PROTEIN 1, CHLOROPLASTIC"/>
    <property type="match status" value="1"/>
</dbReference>
<sequence>MSTEMVKDGVQKERQISIDPISMKEIIEYPSSGLPNPQITKKQVHSMPKKNKFLSTSLPNSASSSPRGVQPSTKGKDHDQALERASTKATSLSHQHSLALSRLVWLQENHLQRSKSCGGGRPSLQYDEFDLTNIKTSTMSVSADSTPRGQTTQDGDYTRIIEAKKRNEEDFKCGALCLFLPGFGKGKPVMRSRREDREETRHVISQRVSLEKFECGSWRSSGFFNDDGGSGFSSNLYFDLPLELIQTSNDATLPVSSAFLFDKDVKGVLKTKGGGERKSNDSRRHVRFSTSSPSASPSSCITPRMRKAREDFNSFLEAQNA</sequence>
<dbReference type="GO" id="GO:0080183">
    <property type="term" value="P:response to photooxidative stress"/>
    <property type="evidence" value="ECO:0007669"/>
    <property type="project" value="InterPro"/>
</dbReference>
<feature type="compositionally biased region" description="Basic and acidic residues" evidence="1">
    <location>
        <begin position="272"/>
        <end position="283"/>
    </location>
</feature>
<dbReference type="PANTHER" id="PTHR33672:SF24">
    <property type="entry name" value="OS01G0798600 PROTEIN"/>
    <property type="match status" value="1"/>
</dbReference>
<feature type="compositionally biased region" description="Low complexity" evidence="1">
    <location>
        <begin position="54"/>
        <end position="66"/>
    </location>
</feature>
<dbReference type="EMBL" id="OX465085">
    <property type="protein sequence ID" value="CAI9303794.1"/>
    <property type="molecule type" value="Genomic_DNA"/>
</dbReference>
<dbReference type="InterPro" id="IPR040340">
    <property type="entry name" value="CEST/Y3IP1"/>
</dbReference>
<accession>A0AA36A390</accession>
<dbReference type="Proteomes" id="UP001177003">
    <property type="component" value="Chromosome 9"/>
</dbReference>
<reference evidence="2" key="1">
    <citation type="submission" date="2023-04" db="EMBL/GenBank/DDBJ databases">
        <authorList>
            <person name="Vijverberg K."/>
            <person name="Xiong W."/>
            <person name="Schranz E."/>
        </authorList>
    </citation>
    <scope>NUCLEOTIDE SEQUENCE</scope>
</reference>
<dbReference type="GO" id="GO:0009535">
    <property type="term" value="C:chloroplast thylakoid membrane"/>
    <property type="evidence" value="ECO:0007669"/>
    <property type="project" value="InterPro"/>
</dbReference>
<organism evidence="2 3">
    <name type="scientific">Lactuca saligna</name>
    <name type="common">Willowleaf lettuce</name>
    <dbReference type="NCBI Taxonomy" id="75948"/>
    <lineage>
        <taxon>Eukaryota</taxon>
        <taxon>Viridiplantae</taxon>
        <taxon>Streptophyta</taxon>
        <taxon>Embryophyta</taxon>
        <taxon>Tracheophyta</taxon>
        <taxon>Spermatophyta</taxon>
        <taxon>Magnoliopsida</taxon>
        <taxon>eudicotyledons</taxon>
        <taxon>Gunneridae</taxon>
        <taxon>Pentapetalae</taxon>
        <taxon>asterids</taxon>
        <taxon>campanulids</taxon>
        <taxon>Asterales</taxon>
        <taxon>Asteraceae</taxon>
        <taxon>Cichorioideae</taxon>
        <taxon>Cichorieae</taxon>
        <taxon>Lactucinae</taxon>
        <taxon>Lactuca</taxon>
    </lineage>
</organism>
<proteinExistence type="predicted"/>
<feature type="compositionally biased region" description="Basic residues" evidence="1">
    <location>
        <begin position="42"/>
        <end position="52"/>
    </location>
</feature>
<dbReference type="GO" id="GO:0048564">
    <property type="term" value="P:photosystem I assembly"/>
    <property type="evidence" value="ECO:0007669"/>
    <property type="project" value="InterPro"/>
</dbReference>